<dbReference type="SUPFAM" id="SSF51735">
    <property type="entry name" value="NAD(P)-binding Rossmann-fold domains"/>
    <property type="match status" value="1"/>
</dbReference>
<dbReference type="InterPro" id="IPR001236">
    <property type="entry name" value="Lactate/malate_DH_N"/>
</dbReference>
<comment type="subunit">
    <text evidence="3">Homodimer.</text>
</comment>
<reference evidence="14" key="1">
    <citation type="journal article" date="2014" name="PLoS Genet.">
        <title>Signature Gene Expression Reveals Novel Clues to the Molecular Mechanisms of Dimorphic Transition in Penicillium marneffei.</title>
        <authorList>
            <person name="Yang E."/>
            <person name="Wang G."/>
            <person name="Cai J."/>
            <person name="Woo P.C."/>
            <person name="Lau S.K."/>
            <person name="Yuen K.-Y."/>
            <person name="Chow W.-N."/>
            <person name="Lin X."/>
        </authorList>
    </citation>
    <scope>NUCLEOTIDE SEQUENCE [LARGE SCALE GENOMIC DNA]</scope>
    <source>
        <strain evidence="14">PM1</strain>
    </source>
</reference>
<keyword evidence="5" id="KW-0816">Tricarboxylic acid cycle</keyword>
<comment type="caution">
    <text evidence="14">The sequence shown here is derived from an EMBL/GenBank/DDBJ whole genome shotgun (WGS) entry which is preliminary data.</text>
</comment>
<dbReference type="InterPro" id="IPR029004">
    <property type="entry name" value="Ribosomal_eL28/Mak16"/>
</dbReference>
<evidence type="ECO:0000256" key="3">
    <source>
        <dbReference type="ARBA" id="ARBA00011738"/>
    </source>
</evidence>
<feature type="region of interest" description="Disordered" evidence="10">
    <location>
        <begin position="1"/>
        <end position="23"/>
    </location>
</feature>
<dbReference type="NCBIfam" id="TIGR01772">
    <property type="entry name" value="MDH_euk_gproteo"/>
    <property type="match status" value="1"/>
</dbReference>
<dbReference type="AlphaFoldDB" id="A0A093UPX3"/>
<name>A0A093UPX3_TALMA</name>
<feature type="domain" description="Ribosomal eL28/Mak16" evidence="12">
    <location>
        <begin position="66"/>
        <end position="185"/>
    </location>
</feature>
<dbReference type="FunFam" id="3.40.50.720:FF:000013">
    <property type="entry name" value="Malate dehydrogenase"/>
    <property type="match status" value="1"/>
</dbReference>
<dbReference type="EMBL" id="JPOX01000051">
    <property type="protein sequence ID" value="KFX41955.1"/>
    <property type="molecule type" value="Genomic_DNA"/>
</dbReference>
<evidence type="ECO:0000259" key="11">
    <source>
        <dbReference type="Pfam" id="PF00056"/>
    </source>
</evidence>
<dbReference type="PROSITE" id="PS00068">
    <property type="entry name" value="MDH"/>
    <property type="match status" value="1"/>
</dbReference>
<evidence type="ECO:0000313" key="14">
    <source>
        <dbReference type="EMBL" id="KFX41955.1"/>
    </source>
</evidence>
<organism evidence="14">
    <name type="scientific">Talaromyces marneffei PM1</name>
    <dbReference type="NCBI Taxonomy" id="1077442"/>
    <lineage>
        <taxon>Eukaryota</taxon>
        <taxon>Fungi</taxon>
        <taxon>Dikarya</taxon>
        <taxon>Ascomycota</taxon>
        <taxon>Pezizomycotina</taxon>
        <taxon>Eurotiomycetes</taxon>
        <taxon>Eurotiomycetidae</taxon>
        <taxon>Eurotiales</taxon>
        <taxon>Trichocomaceae</taxon>
        <taxon>Talaromyces</taxon>
        <taxon>Talaromyces sect. Talaromyces</taxon>
    </lineage>
</organism>
<keyword evidence="7" id="KW-0560">Oxidoreductase</keyword>
<gene>
    <name evidence="14" type="ORF">GQ26_0510200</name>
</gene>
<dbReference type="GO" id="GO:1990904">
    <property type="term" value="C:ribonucleoprotein complex"/>
    <property type="evidence" value="ECO:0007669"/>
    <property type="project" value="UniProtKB-KW"/>
</dbReference>
<dbReference type="FunFam" id="3.30.390.110:FF:000002">
    <property type="entry name" value="60S ribosomal protein L28"/>
    <property type="match status" value="1"/>
</dbReference>
<dbReference type="eggNOG" id="KOG1494">
    <property type="taxonomic scope" value="Eukaryota"/>
</dbReference>
<dbReference type="Gene3D" id="3.90.110.10">
    <property type="entry name" value="Lactate dehydrogenase/glycoside hydrolase, family 4, C-terminal"/>
    <property type="match status" value="1"/>
</dbReference>
<dbReference type="InterPro" id="IPR010097">
    <property type="entry name" value="Malate_DH_type1"/>
</dbReference>
<evidence type="ECO:0000256" key="4">
    <source>
        <dbReference type="ARBA" id="ARBA00012995"/>
    </source>
</evidence>
<evidence type="ECO:0000256" key="7">
    <source>
        <dbReference type="ARBA" id="ARBA00023002"/>
    </source>
</evidence>
<proteinExistence type="inferred from homology"/>
<dbReference type="EC" id="1.1.1.37" evidence="4"/>
<dbReference type="Gene3D" id="3.30.390.110">
    <property type="match status" value="1"/>
</dbReference>
<feature type="domain" description="Lactate/malate dehydrogenase N-terminal" evidence="11">
    <location>
        <begin position="247"/>
        <end position="388"/>
    </location>
</feature>
<dbReference type="InterPro" id="IPR001252">
    <property type="entry name" value="Malate_DH_AS"/>
</dbReference>
<dbReference type="PANTHER" id="PTHR11540:SF16">
    <property type="entry name" value="MALATE DEHYDROGENASE, MITOCHONDRIAL"/>
    <property type="match status" value="1"/>
</dbReference>
<dbReference type="PANTHER" id="PTHR11540">
    <property type="entry name" value="MALATE AND LACTATE DEHYDROGENASE"/>
    <property type="match status" value="1"/>
</dbReference>
<dbReference type="GO" id="GO:0030060">
    <property type="term" value="F:L-malate dehydrogenase (NAD+) activity"/>
    <property type="evidence" value="ECO:0007669"/>
    <property type="project" value="UniProtKB-EC"/>
</dbReference>
<dbReference type="Pfam" id="PF00056">
    <property type="entry name" value="Ldh_1_N"/>
    <property type="match status" value="1"/>
</dbReference>
<dbReference type="GO" id="GO:0006099">
    <property type="term" value="P:tricarboxylic acid cycle"/>
    <property type="evidence" value="ECO:0007669"/>
    <property type="project" value="UniProtKB-KW"/>
</dbReference>
<evidence type="ECO:0000259" key="13">
    <source>
        <dbReference type="Pfam" id="PF02866"/>
    </source>
</evidence>
<dbReference type="Pfam" id="PF02866">
    <property type="entry name" value="Ldh_1_C"/>
    <property type="match status" value="1"/>
</dbReference>
<comment type="similarity">
    <text evidence="2">Belongs to the LDH/MDH superfamily. MDH type 1 family.</text>
</comment>
<evidence type="ECO:0000256" key="10">
    <source>
        <dbReference type="SAM" id="MobiDB-lite"/>
    </source>
</evidence>
<sequence>MSAAMPDQDPLASGRHTAQQKLRDPDSTLLFEYRDISPVFDRLFHTRKSSHTYKMAAERSNVSADLVWQITRNQNAFLVQRHNAGGVRFSRDPLNPVNVHSRKYAGYANDKALGLQASENGGVVLIAKNASNTQNPDKSIRTVTYGPKTSNRKIYKSVASSTAKNGYRADLREAAVARVSALRRSQQPKKDAPAPKVRGAKAKQAAAEDCPPGEKNERLTCACPQSPLPVWSSINYQRPRSLIIHAVVLGASGGIGQPLSLLFKASPLVDELALYDVVNTPGVAADLSHISSPAKITGYLPADDGLKKALTGADIVVIPAGIPRKPGMTRDDLFKINAGIVQTLVKGIAEFSPEAYVLIISNPVNSTVPIAAEVLKAAGVFNPKRLFGVTTLDVVRAETFVQEWSGQKNPSETTIPVVGGHSGDTIVPLFSQAKPAFQIPADKYDALVNRVQFGGDEVVKAKDGAGSATLSMAYAGFRFAESVIKAVKGEKGIVEPSFVYLPGVPGGEAIQKATGVDFFSVPIELGTDGVSNTINVLENTTETEKKLLEVAIKGLKTNIEKGVDFVKNPPPKL</sequence>
<evidence type="ECO:0000256" key="8">
    <source>
        <dbReference type="ARBA" id="ARBA00023027"/>
    </source>
</evidence>
<evidence type="ECO:0000256" key="6">
    <source>
        <dbReference type="ARBA" id="ARBA00022980"/>
    </source>
</evidence>
<dbReference type="InterPro" id="IPR036291">
    <property type="entry name" value="NAD(P)-bd_dom_sf"/>
</dbReference>
<dbReference type="Pfam" id="PF01778">
    <property type="entry name" value="Ribosomal_L28e"/>
    <property type="match status" value="1"/>
</dbReference>
<dbReference type="CDD" id="cd01337">
    <property type="entry name" value="MDH_glyoxysomal_mitochondrial"/>
    <property type="match status" value="1"/>
</dbReference>
<dbReference type="SUPFAM" id="SSF56327">
    <property type="entry name" value="LDH C-terminal domain-like"/>
    <property type="match status" value="1"/>
</dbReference>
<dbReference type="Gene3D" id="3.40.50.720">
    <property type="entry name" value="NAD(P)-binding Rossmann-like Domain"/>
    <property type="match status" value="1"/>
</dbReference>
<dbReference type="InterPro" id="IPR015955">
    <property type="entry name" value="Lactate_DH/Glyco_Ohase_4_C"/>
</dbReference>
<evidence type="ECO:0000256" key="5">
    <source>
        <dbReference type="ARBA" id="ARBA00022532"/>
    </source>
</evidence>
<protein>
    <recommendedName>
        <fullName evidence="4">malate dehydrogenase</fullName>
        <ecNumber evidence="4">1.1.1.37</ecNumber>
    </recommendedName>
</protein>
<feature type="domain" description="Lactate/malate dehydrogenase C-terminal" evidence="13">
    <location>
        <begin position="390"/>
        <end position="566"/>
    </location>
</feature>
<keyword evidence="6" id="KW-0689">Ribosomal protein</keyword>
<dbReference type="GO" id="GO:0005829">
    <property type="term" value="C:cytosol"/>
    <property type="evidence" value="ECO:0007669"/>
    <property type="project" value="TreeGrafter"/>
</dbReference>
<dbReference type="FunFam" id="3.90.110.10:FF:000009">
    <property type="entry name" value="Malate dehydrogenase"/>
    <property type="match status" value="1"/>
</dbReference>
<dbReference type="HOGENOM" id="CLU_030512_0_0_1"/>
<keyword evidence="8" id="KW-0520">NAD</keyword>
<feature type="region of interest" description="Disordered" evidence="10">
    <location>
        <begin position="182"/>
        <end position="215"/>
    </location>
</feature>
<evidence type="ECO:0000256" key="9">
    <source>
        <dbReference type="ARBA" id="ARBA00023274"/>
    </source>
</evidence>
<evidence type="ECO:0000259" key="12">
    <source>
        <dbReference type="Pfam" id="PF01778"/>
    </source>
</evidence>
<keyword evidence="9" id="KW-0687">Ribonucleoprotein</keyword>
<dbReference type="InterPro" id="IPR022383">
    <property type="entry name" value="Lactate/malate_DH_C"/>
</dbReference>
<evidence type="ECO:0000256" key="1">
    <source>
        <dbReference type="ARBA" id="ARBA00007926"/>
    </source>
</evidence>
<dbReference type="GO" id="GO:0005840">
    <property type="term" value="C:ribosome"/>
    <property type="evidence" value="ECO:0007669"/>
    <property type="project" value="UniProtKB-KW"/>
</dbReference>
<evidence type="ECO:0000256" key="2">
    <source>
        <dbReference type="ARBA" id="ARBA00008824"/>
    </source>
</evidence>
<dbReference type="GO" id="GO:0006108">
    <property type="term" value="P:malate metabolic process"/>
    <property type="evidence" value="ECO:0007669"/>
    <property type="project" value="InterPro"/>
</dbReference>
<comment type="similarity">
    <text evidence="1">Belongs to the eukaryotic ribosomal protein eL28 family.</text>
</comment>
<accession>A0A093UPX3</accession>